<proteinExistence type="predicted"/>
<evidence type="ECO:0000313" key="1">
    <source>
        <dbReference type="EMBL" id="RMZ69339.1"/>
    </source>
</evidence>
<sequence>MNCCGGGLGVLPVGVGLSNKRIGLSELEREGERERRGRNGTMVPLDDSCALMYSIYRSLGKKPLKYQNFLSSWAILLVKEKKKGVFFTFSLPVCLAVRYLTMYDVVNVYNVVVDVGEFVGPRAVRSVLGMW</sequence>
<protein>
    <submittedName>
        <fullName evidence="1">Uncharacterized protein</fullName>
    </submittedName>
</protein>
<dbReference type="Proteomes" id="UP000265663">
    <property type="component" value="Unassembled WGS sequence"/>
</dbReference>
<gene>
    <name evidence="1" type="ORF">GMOD_00006119</name>
</gene>
<name>A0A3M7M4L8_9PLEO</name>
<reference evidence="1 2" key="1">
    <citation type="journal article" date="2014" name="PLoS ONE">
        <title>De novo Genome Assembly of the Fungal Plant Pathogen Pyrenophora semeniperda.</title>
        <authorList>
            <person name="Soliai M.M."/>
            <person name="Meyer S.E."/>
            <person name="Udall J.A."/>
            <person name="Elzinga D.E."/>
            <person name="Hermansen R.A."/>
            <person name="Bodily P.M."/>
            <person name="Hart A.A."/>
            <person name="Coleman C.E."/>
        </authorList>
    </citation>
    <scope>NUCLEOTIDE SEQUENCE [LARGE SCALE GENOMIC DNA]</scope>
    <source>
        <strain evidence="1 2">CCB06</strain>
        <tissue evidence="1">Mycelium</tissue>
    </source>
</reference>
<organism evidence="1 2">
    <name type="scientific">Pyrenophora seminiperda CCB06</name>
    <dbReference type="NCBI Taxonomy" id="1302712"/>
    <lineage>
        <taxon>Eukaryota</taxon>
        <taxon>Fungi</taxon>
        <taxon>Dikarya</taxon>
        <taxon>Ascomycota</taxon>
        <taxon>Pezizomycotina</taxon>
        <taxon>Dothideomycetes</taxon>
        <taxon>Pleosporomycetidae</taxon>
        <taxon>Pleosporales</taxon>
        <taxon>Pleosporineae</taxon>
        <taxon>Pleosporaceae</taxon>
        <taxon>Pyrenophora</taxon>
    </lineage>
</organism>
<dbReference type="EMBL" id="KE747818">
    <property type="protein sequence ID" value="RMZ69339.1"/>
    <property type="molecule type" value="Genomic_DNA"/>
</dbReference>
<accession>A0A3M7M4L8</accession>
<evidence type="ECO:0000313" key="2">
    <source>
        <dbReference type="Proteomes" id="UP000265663"/>
    </source>
</evidence>
<dbReference type="AlphaFoldDB" id="A0A3M7M4L8"/>
<keyword evidence="2" id="KW-1185">Reference proteome</keyword>